<comment type="similarity">
    <text evidence="1">Belongs to the bacterial solute-binding protein 8 family.</text>
</comment>
<dbReference type="SUPFAM" id="SSF53807">
    <property type="entry name" value="Helical backbone' metal receptor"/>
    <property type="match status" value="1"/>
</dbReference>
<proteinExistence type="inferred from homology"/>
<dbReference type="PROSITE" id="PS51257">
    <property type="entry name" value="PROKAR_LIPOPROTEIN"/>
    <property type="match status" value="1"/>
</dbReference>
<evidence type="ECO:0000259" key="2">
    <source>
        <dbReference type="PROSITE" id="PS50983"/>
    </source>
</evidence>
<reference evidence="3" key="1">
    <citation type="submission" date="2023-07" db="EMBL/GenBank/DDBJ databases">
        <title>Functional and genomic diversity of the sorghum phyllosphere microbiome.</title>
        <authorList>
            <person name="Shade A."/>
        </authorList>
    </citation>
    <scope>NUCLEOTIDE SEQUENCE</scope>
    <source>
        <strain evidence="3">SORGH_AS_1067</strain>
    </source>
</reference>
<dbReference type="InterPro" id="IPR050902">
    <property type="entry name" value="ABC_Transporter_SBP"/>
</dbReference>
<comment type="caution">
    <text evidence="3">The sequence shown here is derived from an EMBL/GenBank/DDBJ whole genome shotgun (WGS) entry which is preliminary data.</text>
</comment>
<dbReference type="Gene3D" id="3.40.50.1980">
    <property type="entry name" value="Nitrogenase molybdenum iron protein domain"/>
    <property type="match status" value="2"/>
</dbReference>
<name>A0AAJ1U2S5_9ACTN</name>
<evidence type="ECO:0000313" key="4">
    <source>
        <dbReference type="Proteomes" id="UP001239215"/>
    </source>
</evidence>
<dbReference type="PROSITE" id="PS50983">
    <property type="entry name" value="FE_B12_PBP"/>
    <property type="match status" value="1"/>
</dbReference>
<evidence type="ECO:0000313" key="3">
    <source>
        <dbReference type="EMBL" id="MDQ1104433.1"/>
    </source>
</evidence>
<evidence type="ECO:0000256" key="1">
    <source>
        <dbReference type="ARBA" id="ARBA00008814"/>
    </source>
</evidence>
<organism evidence="3 4">
    <name type="scientific">Nocardioides zeae</name>
    <dbReference type="NCBI Taxonomy" id="1457234"/>
    <lineage>
        <taxon>Bacteria</taxon>
        <taxon>Bacillati</taxon>
        <taxon>Actinomycetota</taxon>
        <taxon>Actinomycetes</taxon>
        <taxon>Propionibacteriales</taxon>
        <taxon>Nocardioidaceae</taxon>
        <taxon>Nocardioides</taxon>
    </lineage>
</organism>
<dbReference type="EMBL" id="JAUTAN010000001">
    <property type="protein sequence ID" value="MDQ1104433.1"/>
    <property type="molecule type" value="Genomic_DNA"/>
</dbReference>
<accession>A0AAJ1U2S5</accession>
<dbReference type="PANTHER" id="PTHR30535">
    <property type="entry name" value="VITAMIN B12-BINDING PROTEIN"/>
    <property type="match status" value="1"/>
</dbReference>
<feature type="domain" description="Fe/B12 periplasmic-binding" evidence="2">
    <location>
        <begin position="109"/>
        <end position="373"/>
    </location>
</feature>
<dbReference type="AlphaFoldDB" id="A0AAJ1U2S5"/>
<dbReference type="RefSeq" id="WP_307199785.1">
    <property type="nucleotide sequence ID" value="NZ_JAUTAN010000001.1"/>
</dbReference>
<dbReference type="PANTHER" id="PTHR30535:SF4">
    <property type="entry name" value="HEMIN-BINDING PERIPLASMIC PROTEIN HMUT"/>
    <property type="match status" value="1"/>
</dbReference>
<dbReference type="Proteomes" id="UP001239215">
    <property type="component" value="Unassembled WGS sequence"/>
</dbReference>
<sequence length="376" mass="38629">MLRTAPRPPQRRRASVLVAGALALVLAGCGLDGVGGAAEEGHGGGDGAVAPPLADVTALDDVRDWEGEVSAVLPSTPVEPVADPTPELPVTVTDAQGTEVTITDVDRVLALDVYGTLSRTVFELGLGDTLIGRDVSTQFPEAEDLPLVTQNGHDLNAEAILELDPTLILTDTSLGPWDVMLQMRDSGIPVVVVDSHRGLDNLSSLTAEVAAALGVPDAGTALAERTEAEVAEVVDAIAQVAPADEGERLRTVFLYVRGTSGIYYMFGEGSGADALVRAIGGYDVAGEIGWSGMRPVTDEGLIAAQPELVLMMTDGLASAGGVDGLLERLPALAATPAGEHRRFVDMADAQILGYGPLTAGVLNALAVAVYAPGAVS</sequence>
<protein>
    <submittedName>
        <fullName evidence="3">Iron complex transport system substrate-binding protein</fullName>
    </submittedName>
</protein>
<gene>
    <name evidence="3" type="ORF">QE405_001717</name>
</gene>
<dbReference type="Pfam" id="PF01497">
    <property type="entry name" value="Peripla_BP_2"/>
    <property type="match status" value="1"/>
</dbReference>
<dbReference type="InterPro" id="IPR002491">
    <property type="entry name" value="ABC_transptr_periplasmic_BD"/>
</dbReference>